<evidence type="ECO:0000313" key="2">
    <source>
        <dbReference type="Proteomes" id="UP000784294"/>
    </source>
</evidence>
<keyword evidence="2" id="KW-1185">Reference proteome</keyword>
<dbReference type="Proteomes" id="UP000784294">
    <property type="component" value="Unassembled WGS sequence"/>
</dbReference>
<gene>
    <name evidence="1" type="ORF">PXEA_LOCUS14929</name>
</gene>
<comment type="caution">
    <text evidence="1">The sequence shown here is derived from an EMBL/GenBank/DDBJ whole genome shotgun (WGS) entry which is preliminary data.</text>
</comment>
<protein>
    <submittedName>
        <fullName evidence="1">Uncharacterized protein</fullName>
    </submittedName>
</protein>
<name>A0A3S5AP32_9PLAT</name>
<evidence type="ECO:0000313" key="1">
    <source>
        <dbReference type="EMBL" id="VEL21489.1"/>
    </source>
</evidence>
<accession>A0A3S5AP32</accession>
<reference evidence="1" key="1">
    <citation type="submission" date="2018-11" db="EMBL/GenBank/DDBJ databases">
        <authorList>
            <consortium name="Pathogen Informatics"/>
        </authorList>
    </citation>
    <scope>NUCLEOTIDE SEQUENCE</scope>
</reference>
<dbReference type="AlphaFoldDB" id="A0A3S5AP32"/>
<proteinExistence type="predicted"/>
<dbReference type="EMBL" id="CAAALY010051571">
    <property type="protein sequence ID" value="VEL21489.1"/>
    <property type="molecule type" value="Genomic_DNA"/>
</dbReference>
<sequence length="92" mass="9870">MCEEEKVAPFTQDEGDYTRLLNTCSRVGKFAAPILESIGLGLGLSILSNSSQYMVPAKVPNHENTGSMDSRVCLTSFLCGLDCMTKYASVAG</sequence>
<organism evidence="1 2">
    <name type="scientific">Protopolystoma xenopodis</name>
    <dbReference type="NCBI Taxonomy" id="117903"/>
    <lineage>
        <taxon>Eukaryota</taxon>
        <taxon>Metazoa</taxon>
        <taxon>Spiralia</taxon>
        <taxon>Lophotrochozoa</taxon>
        <taxon>Platyhelminthes</taxon>
        <taxon>Monogenea</taxon>
        <taxon>Polyopisthocotylea</taxon>
        <taxon>Polystomatidea</taxon>
        <taxon>Polystomatidae</taxon>
        <taxon>Protopolystoma</taxon>
    </lineage>
</organism>